<dbReference type="GO" id="GO:0001664">
    <property type="term" value="F:G protein-coupled receptor binding"/>
    <property type="evidence" value="ECO:0007669"/>
    <property type="project" value="TreeGrafter"/>
</dbReference>
<dbReference type="InterPro" id="IPR027417">
    <property type="entry name" value="P-loop_NTPase"/>
</dbReference>
<dbReference type="AlphaFoldDB" id="A0AAV7YMS0"/>
<dbReference type="FunFam" id="3.40.50.300:FF:002307">
    <property type="entry name" value="Guanine nucleotide-binding protein G(k) subunit alpha"/>
    <property type="match status" value="1"/>
</dbReference>
<evidence type="ECO:0000256" key="1">
    <source>
        <dbReference type="ARBA" id="ARBA00022723"/>
    </source>
</evidence>
<dbReference type="Gene3D" id="1.10.400.10">
    <property type="entry name" value="GI Alpha 1, domain 2-like"/>
    <property type="match status" value="1"/>
</dbReference>
<dbReference type="Pfam" id="PF00503">
    <property type="entry name" value="G-alpha"/>
    <property type="match status" value="1"/>
</dbReference>
<evidence type="ECO:0000313" key="8">
    <source>
        <dbReference type="EMBL" id="KAJ3430784.1"/>
    </source>
</evidence>
<evidence type="ECO:0000256" key="2">
    <source>
        <dbReference type="ARBA" id="ARBA00022741"/>
    </source>
</evidence>
<dbReference type="CDD" id="cd00066">
    <property type="entry name" value="G-alpha"/>
    <property type="match status" value="1"/>
</dbReference>
<dbReference type="SMART" id="SM00275">
    <property type="entry name" value="G_alpha"/>
    <property type="match status" value="1"/>
</dbReference>
<dbReference type="Gene3D" id="3.40.50.300">
    <property type="entry name" value="P-loop containing nucleotide triphosphate hydrolases"/>
    <property type="match status" value="1"/>
</dbReference>
<reference evidence="8" key="2">
    <citation type="submission" date="2022-08" db="EMBL/GenBank/DDBJ databases">
        <title>Novel sulphate-reducing endosymbionts in the free-living metamonad Anaeramoeba.</title>
        <authorList>
            <person name="Jerlstrom-Hultqvist J."/>
            <person name="Cepicka I."/>
            <person name="Gallot-Lavallee L."/>
            <person name="Salas-Leiva D."/>
            <person name="Curtis B.A."/>
            <person name="Zahonova K."/>
            <person name="Pipaliya S."/>
            <person name="Dacks J."/>
            <person name="Roger A.J."/>
        </authorList>
    </citation>
    <scope>NUCLEOTIDE SEQUENCE</scope>
    <source>
        <strain evidence="8">Busselton2</strain>
    </source>
</reference>
<keyword evidence="1 7" id="KW-0479">Metal-binding</keyword>
<dbReference type="EMBL" id="JANTQA010000048">
    <property type="protein sequence ID" value="KAJ3430784.1"/>
    <property type="molecule type" value="Genomic_DNA"/>
</dbReference>
<evidence type="ECO:0000256" key="7">
    <source>
        <dbReference type="PIRSR" id="PIRSR601019-2"/>
    </source>
</evidence>
<feature type="binding site" evidence="7">
    <location>
        <position position="180"/>
    </location>
    <ligand>
        <name>Mg(2+)</name>
        <dbReference type="ChEBI" id="CHEBI:18420"/>
    </ligand>
</feature>
<dbReference type="GO" id="GO:0005737">
    <property type="term" value="C:cytoplasm"/>
    <property type="evidence" value="ECO:0007669"/>
    <property type="project" value="TreeGrafter"/>
</dbReference>
<dbReference type="GO" id="GO:0005834">
    <property type="term" value="C:heterotrimeric G-protein complex"/>
    <property type="evidence" value="ECO:0007669"/>
    <property type="project" value="TreeGrafter"/>
</dbReference>
<feature type="binding site" evidence="6">
    <location>
        <begin position="268"/>
        <end position="271"/>
    </location>
    <ligand>
        <name>GTP</name>
        <dbReference type="ChEBI" id="CHEBI:37565"/>
    </ligand>
</feature>
<dbReference type="PANTHER" id="PTHR10218:SF302">
    <property type="entry name" value="GUANINE NUCLEOTIDE-BINDING PROTEIN ALPHA-5 SUBUNIT"/>
    <property type="match status" value="1"/>
</dbReference>
<keyword evidence="4 6" id="KW-0342">GTP-binding</keyword>
<organism evidence="8 10">
    <name type="scientific">Anaeramoeba flamelloides</name>
    <dbReference type="NCBI Taxonomy" id="1746091"/>
    <lineage>
        <taxon>Eukaryota</taxon>
        <taxon>Metamonada</taxon>
        <taxon>Anaeramoebidae</taxon>
        <taxon>Anaeramoeba</taxon>
    </lineage>
</organism>
<dbReference type="SUPFAM" id="SSF52540">
    <property type="entry name" value="P-loop containing nucleoside triphosphate hydrolases"/>
    <property type="match status" value="1"/>
</dbReference>
<keyword evidence="5" id="KW-0807">Transducer</keyword>
<feature type="binding site" evidence="6">
    <location>
        <position position="327"/>
    </location>
    <ligand>
        <name>GTP</name>
        <dbReference type="ChEBI" id="CHEBI:37565"/>
    </ligand>
</feature>
<evidence type="ECO:0000256" key="4">
    <source>
        <dbReference type="ARBA" id="ARBA00023134"/>
    </source>
</evidence>
<dbReference type="Proteomes" id="UP001146793">
    <property type="component" value="Unassembled WGS sequence"/>
</dbReference>
<evidence type="ECO:0000313" key="9">
    <source>
        <dbReference type="EMBL" id="KAJ6245827.1"/>
    </source>
</evidence>
<comment type="caution">
    <text evidence="8">The sequence shown here is derived from an EMBL/GenBank/DDBJ whole genome shotgun (WGS) entry which is preliminary data.</text>
</comment>
<dbReference type="PROSITE" id="PS51882">
    <property type="entry name" value="G_ALPHA"/>
    <property type="match status" value="1"/>
</dbReference>
<dbReference type="PRINTS" id="PR00318">
    <property type="entry name" value="GPROTEINA"/>
</dbReference>
<keyword evidence="2 6" id="KW-0547">Nucleotide-binding</keyword>
<keyword evidence="3 7" id="KW-0460">Magnesium</keyword>
<dbReference type="GO" id="GO:0005525">
    <property type="term" value="F:GTP binding"/>
    <property type="evidence" value="ECO:0007669"/>
    <property type="project" value="UniProtKB-KW"/>
</dbReference>
<dbReference type="Proteomes" id="UP001150062">
    <property type="component" value="Unassembled WGS sequence"/>
</dbReference>
<accession>A0AAV7YMS0</accession>
<dbReference type="SUPFAM" id="SSF47895">
    <property type="entry name" value="Transducin (alpha subunit), insertion domain"/>
    <property type="match status" value="1"/>
</dbReference>
<protein>
    <submittedName>
        <fullName evidence="8">Guanine nucleotide-binding protein g(O) subunit alpha</fullName>
    </submittedName>
</protein>
<dbReference type="InterPro" id="IPR001019">
    <property type="entry name" value="Gprotein_alpha_su"/>
</dbReference>
<reference evidence="9" key="1">
    <citation type="submission" date="2022-08" db="EMBL/GenBank/DDBJ databases">
        <title>Novel sulfate-reducing endosymbionts in the free-living metamonad Anaeramoeba.</title>
        <authorList>
            <person name="Jerlstrom-Hultqvist J."/>
            <person name="Cepicka I."/>
            <person name="Gallot-Lavallee L."/>
            <person name="Salas-Leiva D."/>
            <person name="Curtis B.A."/>
            <person name="Zahonova K."/>
            <person name="Pipaliya S."/>
            <person name="Dacks J."/>
            <person name="Roger A.J."/>
        </authorList>
    </citation>
    <scope>NUCLEOTIDE SEQUENCE</scope>
    <source>
        <strain evidence="9">Schooner1</strain>
    </source>
</reference>
<gene>
    <name evidence="8" type="ORF">M0812_02456</name>
    <name evidence="9" type="ORF">M0813_19899</name>
</gene>
<dbReference type="InterPro" id="IPR011025">
    <property type="entry name" value="GproteinA_insert"/>
</dbReference>
<feature type="binding site" evidence="7">
    <location>
        <position position="50"/>
    </location>
    <ligand>
        <name>Mg(2+)</name>
        <dbReference type="ChEBI" id="CHEBI:18420"/>
    </ligand>
</feature>
<name>A0AAV7YMS0_9EUKA</name>
<keyword evidence="11" id="KW-1185">Reference proteome</keyword>
<evidence type="ECO:0000256" key="5">
    <source>
        <dbReference type="ARBA" id="ARBA00023224"/>
    </source>
</evidence>
<dbReference type="GO" id="GO:0031683">
    <property type="term" value="F:G-protein beta/gamma-subunit complex binding"/>
    <property type="evidence" value="ECO:0007669"/>
    <property type="project" value="InterPro"/>
</dbReference>
<dbReference type="GO" id="GO:0007188">
    <property type="term" value="P:adenylate cyclase-modulating G protein-coupled receptor signaling pathway"/>
    <property type="evidence" value="ECO:0007669"/>
    <property type="project" value="TreeGrafter"/>
</dbReference>
<dbReference type="GO" id="GO:0046872">
    <property type="term" value="F:metal ion binding"/>
    <property type="evidence" value="ECO:0007669"/>
    <property type="project" value="UniProtKB-KW"/>
</dbReference>
<feature type="binding site" evidence="6">
    <location>
        <begin position="174"/>
        <end position="180"/>
    </location>
    <ligand>
        <name>GTP</name>
        <dbReference type="ChEBI" id="CHEBI:37565"/>
    </ligand>
</feature>
<feature type="binding site" evidence="6">
    <location>
        <begin position="199"/>
        <end position="203"/>
    </location>
    <ligand>
        <name>GTP</name>
        <dbReference type="ChEBI" id="CHEBI:37565"/>
    </ligand>
</feature>
<dbReference type="GO" id="GO:0003924">
    <property type="term" value="F:GTPase activity"/>
    <property type="evidence" value="ECO:0007669"/>
    <property type="project" value="InterPro"/>
</dbReference>
<evidence type="ECO:0000256" key="6">
    <source>
        <dbReference type="PIRSR" id="PIRSR601019-1"/>
    </source>
</evidence>
<proteinExistence type="predicted"/>
<feature type="binding site" evidence="6">
    <location>
        <begin position="46"/>
        <end position="51"/>
    </location>
    <ligand>
        <name>GTP</name>
        <dbReference type="ChEBI" id="CHEBI:37565"/>
    </ligand>
</feature>
<feature type="binding site" evidence="6">
    <location>
        <begin position="149"/>
        <end position="150"/>
    </location>
    <ligand>
        <name>GTP</name>
        <dbReference type="ChEBI" id="CHEBI:37565"/>
    </ligand>
</feature>
<evidence type="ECO:0000313" key="11">
    <source>
        <dbReference type="Proteomes" id="UP001150062"/>
    </source>
</evidence>
<dbReference type="PANTHER" id="PTHR10218">
    <property type="entry name" value="GTP-BINDING PROTEIN ALPHA SUBUNIT"/>
    <property type="match status" value="1"/>
</dbReference>
<evidence type="ECO:0000313" key="10">
    <source>
        <dbReference type="Proteomes" id="UP001146793"/>
    </source>
</evidence>
<evidence type="ECO:0000256" key="3">
    <source>
        <dbReference type="ARBA" id="ARBA00022842"/>
    </source>
</evidence>
<dbReference type="EMBL" id="JAOAOG010000142">
    <property type="protein sequence ID" value="KAJ6245827.1"/>
    <property type="molecule type" value="Genomic_DNA"/>
</dbReference>
<sequence>MGNSCTSETLEDKEERLKNRRIEDLLRKHKQAFDHEVKILLLGAGESGKSTVFKQMKLLQDNEFDHETIQSMKEIVRDNIVSNLLAILRSSKILNVKLEHPEEAEKYISYKIGLTKWTQETYKLTKMLWEDSGVKETLKIDDPKRMIGDSCSYFFDALDRIGEKDYVPTNEDVLRARVRTTGLQEARFKIGKFEFLLCDVGGQRNERRKWIHVFDNITSVLFCTSLTGYSEVLREDFNTIRMEESMNLFSEVCRSPHFKKASIILFFNKFDLFNEKIKTTHLNTFFQDYQGNNESEEAITYITEKFLNAGVNKFKKKRDIFSYTTTAVDTKNIKYIFSSVSNTIMQQALEGIDMI</sequence>